<keyword evidence="2" id="KW-0472">Membrane</keyword>
<dbReference type="Proteomes" id="UP000284842">
    <property type="component" value="Unassembled WGS sequence"/>
</dbReference>
<feature type="compositionally biased region" description="Polar residues" evidence="1">
    <location>
        <begin position="196"/>
        <end position="211"/>
    </location>
</feature>
<comment type="caution">
    <text evidence="4">The sequence shown here is derived from an EMBL/GenBank/DDBJ whole genome shotgun (WGS) entry which is preliminary data.</text>
</comment>
<dbReference type="InParanoid" id="A0A409YIF6"/>
<name>A0A409YIF6_9AGAR</name>
<evidence type="ECO:0000256" key="1">
    <source>
        <dbReference type="SAM" id="MobiDB-lite"/>
    </source>
</evidence>
<evidence type="ECO:0000313" key="5">
    <source>
        <dbReference type="Proteomes" id="UP000284842"/>
    </source>
</evidence>
<feature type="chain" id="PRO_5019486195" evidence="3">
    <location>
        <begin position="21"/>
        <end position="518"/>
    </location>
</feature>
<proteinExistence type="predicted"/>
<keyword evidence="2" id="KW-0812">Transmembrane</keyword>
<feature type="region of interest" description="Disordered" evidence="1">
    <location>
        <begin position="435"/>
        <end position="456"/>
    </location>
</feature>
<evidence type="ECO:0000256" key="3">
    <source>
        <dbReference type="SAM" id="SignalP"/>
    </source>
</evidence>
<feature type="compositionally biased region" description="Pro residues" evidence="1">
    <location>
        <begin position="174"/>
        <end position="191"/>
    </location>
</feature>
<feature type="compositionally biased region" description="Low complexity" evidence="1">
    <location>
        <begin position="439"/>
        <end position="455"/>
    </location>
</feature>
<keyword evidence="5" id="KW-1185">Reference proteome</keyword>
<sequence length="518" mass="55275">MHCVTIPLLALLLQHPLLTASRTVTLEAESPLFTYGKDRYDWAMGVTEPLASGGAYHSSQYFGDSATISYTFRSFTYNSPRWRRPNFWVLLEVDGQYFDVELTDRSGFPGGDTGPRLGAASSPSGAIFRWDASGQSMREHTIKVMPGRRADNDPFYMPWVIVDSFTFEIDDDAPAPPPPPTPSPSPIPSPGPTRVITVTNSAGSTFTSTVTAPSIPSQPSSPSSSASNPASSSDVGQPSLSPSAPIIPAPISDNNQASTPLSLDPTSSTATDSSTPGPTTLSNNEQTTKLSKGVIAGLSVMGSVLLALLLLFALRCYKKGYGNRVPTTAPRGSVEPFPHLEKTREIDDVMGARNNSVGEPGLGNQEAFSRKLSNWSPNPAGGVQSPQTPQRQPRRSSLREETPISSTRDTASPDVHDEKIGGFIPASTPGGVVGLHQASSSSLPQPTTTTTIPSTDARDTFSIAPQYPRPTSLDLPPVYTPADPAATRMSRIRPSWQGLGFPRRTNHFSPSANVDQQV</sequence>
<keyword evidence="3" id="KW-0732">Signal</keyword>
<feature type="transmembrane region" description="Helical" evidence="2">
    <location>
        <begin position="293"/>
        <end position="314"/>
    </location>
</feature>
<feature type="region of interest" description="Disordered" evidence="1">
    <location>
        <begin position="371"/>
        <end position="419"/>
    </location>
</feature>
<keyword evidence="2" id="KW-1133">Transmembrane helix</keyword>
<gene>
    <name evidence="4" type="ORF">CVT24_002244</name>
</gene>
<feature type="region of interest" description="Disordered" evidence="1">
    <location>
        <begin position="169"/>
        <end position="285"/>
    </location>
</feature>
<accession>A0A409YIF6</accession>
<organism evidence="4 5">
    <name type="scientific">Panaeolus cyanescens</name>
    <dbReference type="NCBI Taxonomy" id="181874"/>
    <lineage>
        <taxon>Eukaryota</taxon>
        <taxon>Fungi</taxon>
        <taxon>Dikarya</taxon>
        <taxon>Basidiomycota</taxon>
        <taxon>Agaricomycotina</taxon>
        <taxon>Agaricomycetes</taxon>
        <taxon>Agaricomycetidae</taxon>
        <taxon>Agaricales</taxon>
        <taxon>Agaricineae</taxon>
        <taxon>Galeropsidaceae</taxon>
        <taxon>Panaeolus</taxon>
    </lineage>
</organism>
<reference evidence="4 5" key="1">
    <citation type="journal article" date="2018" name="Evol. Lett.">
        <title>Horizontal gene cluster transfer increased hallucinogenic mushroom diversity.</title>
        <authorList>
            <person name="Reynolds H.T."/>
            <person name="Vijayakumar V."/>
            <person name="Gluck-Thaler E."/>
            <person name="Korotkin H.B."/>
            <person name="Matheny P.B."/>
            <person name="Slot J.C."/>
        </authorList>
    </citation>
    <scope>NUCLEOTIDE SEQUENCE [LARGE SCALE GENOMIC DNA]</scope>
    <source>
        <strain evidence="4 5">2629</strain>
    </source>
</reference>
<protein>
    <submittedName>
        <fullName evidence="4">Uncharacterized protein</fullName>
    </submittedName>
</protein>
<dbReference type="EMBL" id="NHTK01001146">
    <property type="protein sequence ID" value="PPR02770.1"/>
    <property type="molecule type" value="Genomic_DNA"/>
</dbReference>
<feature type="compositionally biased region" description="Low complexity" evidence="1">
    <location>
        <begin position="212"/>
        <end position="280"/>
    </location>
</feature>
<evidence type="ECO:0000256" key="2">
    <source>
        <dbReference type="SAM" id="Phobius"/>
    </source>
</evidence>
<dbReference type="AlphaFoldDB" id="A0A409YIF6"/>
<feature type="signal peptide" evidence="3">
    <location>
        <begin position="1"/>
        <end position="20"/>
    </location>
</feature>
<evidence type="ECO:0000313" key="4">
    <source>
        <dbReference type="EMBL" id="PPR02770.1"/>
    </source>
</evidence>